<sequence length="317" mass="32506">MTLLFSLLLFLVATAAVHAQEPLPGQAIVIETSRPVGPMGSCLTATGNSDGAAVVLQECGPNPVAANSWVVPEGNGAVGQLRIFGDKCLDVKDGVDSNGSKLQIWSCSVGNANQLWVPQLASGGNVVWSGKNKCIDLTDGNTANGTPVQVWDCQSPPSDNANQAWSFAAVTLPKAVSISPQAAPSLCVTAPSNTTDSPIVVSSCSSDSDSAAAQTFSLENQGSQVGGLQISGTGLCMSPASASKENGAKIVLADCGLPSNTIVAWSLPSYTGSIRNIGAGNSCLDLTDGAATSGTQLQLWSCVEGNDNQRWTVTYRF</sequence>
<feature type="signal peptide" evidence="1">
    <location>
        <begin position="1"/>
        <end position="19"/>
    </location>
</feature>
<dbReference type="SMART" id="SM00458">
    <property type="entry name" value="RICIN"/>
    <property type="match status" value="2"/>
</dbReference>
<dbReference type="CDD" id="cd00161">
    <property type="entry name" value="beta-trefoil_Ricin-like"/>
    <property type="match status" value="1"/>
</dbReference>
<dbReference type="Pfam" id="PF14200">
    <property type="entry name" value="RicinB_lectin_2"/>
    <property type="match status" value="1"/>
</dbReference>
<keyword evidence="4" id="KW-1185">Reference proteome</keyword>
<feature type="domain" description="Ricin B lectin" evidence="2">
    <location>
        <begin position="173"/>
        <end position="314"/>
    </location>
</feature>
<evidence type="ECO:0000259" key="2">
    <source>
        <dbReference type="SMART" id="SM00458"/>
    </source>
</evidence>
<proteinExistence type="predicted"/>
<dbReference type="PROSITE" id="PS50231">
    <property type="entry name" value="RICIN_B_LECTIN"/>
    <property type="match status" value="3"/>
</dbReference>
<comment type="caution">
    <text evidence="3">The sequence shown here is derived from an EMBL/GenBank/DDBJ whole genome shotgun (WGS) entry which is preliminary data.</text>
</comment>
<evidence type="ECO:0000313" key="4">
    <source>
        <dbReference type="Proteomes" id="UP001362999"/>
    </source>
</evidence>
<feature type="domain" description="Ricin B lectin" evidence="2">
    <location>
        <begin position="26"/>
        <end position="168"/>
    </location>
</feature>
<evidence type="ECO:0000313" key="3">
    <source>
        <dbReference type="EMBL" id="KAK7055688.1"/>
    </source>
</evidence>
<accession>A0AAW0DW30</accession>
<gene>
    <name evidence="3" type="ORF">R3P38DRAFT_1365935</name>
</gene>
<dbReference type="AlphaFoldDB" id="A0AAW0DW30"/>
<evidence type="ECO:0000256" key="1">
    <source>
        <dbReference type="SAM" id="SignalP"/>
    </source>
</evidence>
<dbReference type="EMBL" id="JAWWNJ010000005">
    <property type="protein sequence ID" value="KAK7055688.1"/>
    <property type="molecule type" value="Genomic_DNA"/>
</dbReference>
<keyword evidence="1" id="KW-0732">Signal</keyword>
<feature type="chain" id="PRO_5043799375" evidence="1">
    <location>
        <begin position="20"/>
        <end position="317"/>
    </location>
</feature>
<dbReference type="Pfam" id="PF00652">
    <property type="entry name" value="Ricin_B_lectin"/>
    <property type="match status" value="2"/>
</dbReference>
<reference evidence="3 4" key="1">
    <citation type="journal article" date="2024" name="J Genomics">
        <title>Draft genome sequencing and assembly of Favolaschia claudopus CIRM-BRFM 2984 isolated from oak limbs.</title>
        <authorList>
            <person name="Navarro D."/>
            <person name="Drula E."/>
            <person name="Chaduli D."/>
            <person name="Cazenave R."/>
            <person name="Ahrendt S."/>
            <person name="Wang J."/>
            <person name="Lipzen A."/>
            <person name="Daum C."/>
            <person name="Barry K."/>
            <person name="Grigoriev I.V."/>
            <person name="Favel A."/>
            <person name="Rosso M.N."/>
            <person name="Martin F."/>
        </authorList>
    </citation>
    <scope>NUCLEOTIDE SEQUENCE [LARGE SCALE GENOMIC DNA]</scope>
    <source>
        <strain evidence="3 4">CIRM-BRFM 2984</strain>
    </source>
</reference>
<dbReference type="Proteomes" id="UP001362999">
    <property type="component" value="Unassembled WGS sequence"/>
</dbReference>
<dbReference type="InterPro" id="IPR000772">
    <property type="entry name" value="Ricin_B_lectin"/>
</dbReference>
<protein>
    <submittedName>
        <fullName evidence="3">Ricin B lectin domain-containing protein</fullName>
    </submittedName>
</protein>
<organism evidence="3 4">
    <name type="scientific">Favolaschia claudopus</name>
    <dbReference type="NCBI Taxonomy" id="2862362"/>
    <lineage>
        <taxon>Eukaryota</taxon>
        <taxon>Fungi</taxon>
        <taxon>Dikarya</taxon>
        <taxon>Basidiomycota</taxon>
        <taxon>Agaricomycotina</taxon>
        <taxon>Agaricomycetes</taxon>
        <taxon>Agaricomycetidae</taxon>
        <taxon>Agaricales</taxon>
        <taxon>Marasmiineae</taxon>
        <taxon>Mycenaceae</taxon>
        <taxon>Favolaschia</taxon>
    </lineage>
</organism>
<dbReference type="InterPro" id="IPR035992">
    <property type="entry name" value="Ricin_B-like_lectins"/>
</dbReference>
<dbReference type="SUPFAM" id="SSF50370">
    <property type="entry name" value="Ricin B-like lectins"/>
    <property type="match status" value="2"/>
</dbReference>
<dbReference type="Gene3D" id="2.80.10.50">
    <property type="match status" value="3"/>
</dbReference>
<name>A0AAW0DW30_9AGAR</name>